<dbReference type="Pfam" id="PF00072">
    <property type="entry name" value="Response_reg"/>
    <property type="match status" value="1"/>
</dbReference>
<dbReference type="PANTHER" id="PTHR44520:SF2">
    <property type="entry name" value="RESPONSE REGULATOR RCP1"/>
    <property type="match status" value="1"/>
</dbReference>
<dbReference type="RefSeq" id="WP_125721026.1">
    <property type="nucleotide sequence ID" value="NZ_PPUZ01000044.1"/>
</dbReference>
<protein>
    <recommendedName>
        <fullName evidence="2">Response regulatory domain-containing protein</fullName>
    </recommendedName>
</protein>
<reference evidence="3 4" key="1">
    <citation type="submission" date="2018-01" db="EMBL/GenBank/DDBJ databases">
        <title>Co-occurrence of chitin degradation, pigmentation and bioactivity in marine Pseudoalteromonas.</title>
        <authorList>
            <person name="Paulsen S."/>
            <person name="Gram L."/>
            <person name="Machado H."/>
        </authorList>
    </citation>
    <scope>NUCLEOTIDE SEQUENCE [LARGE SCALE GENOMIC DNA]</scope>
    <source>
        <strain evidence="3 4">S1946</strain>
    </source>
</reference>
<evidence type="ECO:0000313" key="3">
    <source>
        <dbReference type="EMBL" id="RZM77519.1"/>
    </source>
</evidence>
<dbReference type="GO" id="GO:0000160">
    <property type="term" value="P:phosphorelay signal transduction system"/>
    <property type="evidence" value="ECO:0007669"/>
    <property type="project" value="InterPro"/>
</dbReference>
<organism evidence="3 4">
    <name type="scientific">Pseudoalteromonas rubra</name>
    <dbReference type="NCBI Taxonomy" id="43658"/>
    <lineage>
        <taxon>Bacteria</taxon>
        <taxon>Pseudomonadati</taxon>
        <taxon>Pseudomonadota</taxon>
        <taxon>Gammaproteobacteria</taxon>
        <taxon>Alteromonadales</taxon>
        <taxon>Pseudoalteromonadaceae</taxon>
        <taxon>Pseudoalteromonas</taxon>
    </lineage>
</organism>
<dbReference type="PANTHER" id="PTHR44520">
    <property type="entry name" value="RESPONSE REGULATOR RCP1-RELATED"/>
    <property type="match status" value="1"/>
</dbReference>
<evidence type="ECO:0000313" key="4">
    <source>
        <dbReference type="Proteomes" id="UP000292345"/>
    </source>
</evidence>
<dbReference type="Gene3D" id="3.40.50.2300">
    <property type="match status" value="1"/>
</dbReference>
<keyword evidence="1" id="KW-0597">Phosphoprotein</keyword>
<comment type="caution">
    <text evidence="3">The sequence shown here is derived from an EMBL/GenBank/DDBJ whole genome shotgun (WGS) entry which is preliminary data.</text>
</comment>
<dbReference type="SMART" id="SM00448">
    <property type="entry name" value="REC"/>
    <property type="match status" value="1"/>
</dbReference>
<dbReference type="PROSITE" id="PS50110">
    <property type="entry name" value="RESPONSE_REGULATORY"/>
    <property type="match status" value="1"/>
</dbReference>
<dbReference type="InterPro" id="IPR001789">
    <property type="entry name" value="Sig_transdc_resp-reg_receiver"/>
</dbReference>
<dbReference type="AlphaFoldDB" id="A0A4Q7E5J0"/>
<feature type="domain" description="Response regulatory" evidence="2">
    <location>
        <begin position="3"/>
        <end position="123"/>
    </location>
</feature>
<accession>A0A4Q7E5J0</accession>
<dbReference type="EMBL" id="PPUZ01000044">
    <property type="protein sequence ID" value="RZM77519.1"/>
    <property type="molecule type" value="Genomic_DNA"/>
</dbReference>
<sequence length="135" mass="15432">MMEIVLVEDDPDDIYFFQQACVNLHQAPKVTVLNNGVEFISHVQNSDSQMPVYLLDLNMPHKGGLEALEELQQKGLVNSLLVICYTTSDSPKDIAKAYHLGAKSYLTKPNRLTELTELVQTLIKYWFQYNQQRKG</sequence>
<dbReference type="InterPro" id="IPR052893">
    <property type="entry name" value="TCS_response_regulator"/>
</dbReference>
<evidence type="ECO:0000256" key="1">
    <source>
        <dbReference type="PROSITE-ProRule" id="PRU00169"/>
    </source>
</evidence>
<name>A0A4Q7E5J0_9GAMM</name>
<dbReference type="InterPro" id="IPR011006">
    <property type="entry name" value="CheY-like_superfamily"/>
</dbReference>
<evidence type="ECO:0000259" key="2">
    <source>
        <dbReference type="PROSITE" id="PS50110"/>
    </source>
</evidence>
<dbReference type="SUPFAM" id="SSF52172">
    <property type="entry name" value="CheY-like"/>
    <property type="match status" value="1"/>
</dbReference>
<dbReference type="Proteomes" id="UP000292345">
    <property type="component" value="Unassembled WGS sequence"/>
</dbReference>
<gene>
    <name evidence="3" type="ORF">C3B51_16430</name>
</gene>
<feature type="modified residue" description="4-aspartylphosphate" evidence="1">
    <location>
        <position position="56"/>
    </location>
</feature>
<proteinExistence type="predicted"/>